<accession>A0A482XKW2</accession>
<dbReference type="InterPro" id="IPR023395">
    <property type="entry name" value="MCP_dom_sf"/>
</dbReference>
<dbReference type="EMBL" id="QKKF02006950">
    <property type="protein sequence ID" value="RZF46190.1"/>
    <property type="molecule type" value="Genomic_DNA"/>
</dbReference>
<dbReference type="Proteomes" id="UP000291343">
    <property type="component" value="Unassembled WGS sequence"/>
</dbReference>
<dbReference type="PANTHER" id="PTHR45760:SF2">
    <property type="entry name" value="FI19922P1-RELATED"/>
    <property type="match status" value="1"/>
</dbReference>
<evidence type="ECO:0000256" key="8">
    <source>
        <dbReference type="ARBA" id="ARBA00023128"/>
    </source>
</evidence>
<dbReference type="SMR" id="A0A482XKW2"/>
<evidence type="ECO:0000256" key="4">
    <source>
        <dbReference type="ARBA" id="ARBA00022692"/>
    </source>
</evidence>
<evidence type="ECO:0000256" key="2">
    <source>
        <dbReference type="ARBA" id="ARBA00006375"/>
    </source>
</evidence>
<evidence type="ECO:0000256" key="1">
    <source>
        <dbReference type="ARBA" id="ARBA00004448"/>
    </source>
</evidence>
<dbReference type="OrthoDB" id="1747031at2759"/>
<evidence type="ECO:0000313" key="13">
    <source>
        <dbReference type="EMBL" id="RZF46190.1"/>
    </source>
</evidence>
<dbReference type="PANTHER" id="PTHR45760">
    <property type="entry name" value="FI19922P1-RELATED"/>
    <property type="match status" value="1"/>
</dbReference>
<evidence type="ECO:0000313" key="14">
    <source>
        <dbReference type="Proteomes" id="UP000291343"/>
    </source>
</evidence>
<sequence length="355" mass="39818">MSSDGDNMKSDDPKFRITPTQQTLAACTGALFTSVIVTPLDVVKIRLQTQQKNLATNKCFLFCNGLMDHICPCIPTKSSSHFNGTMDAFVKIARNEGVLSLWSGLSPTLVLAVPATVLYFVSYEQLRTRILDRYRAYGNGTSVAARLNQPLWVPLVSGCFARIIAATTVSPIELVRTKMQSKRLTYTEMCIALQSLMKTEGLRGLWKGVGPTLLRDVPFSANILKFYYKKSVFGFTFFNFTLILRCFILPIPTAATLTTPFDVVKTFQQIELGDEIISEVPKKKKTTLDVMRTIYTQSGFRGLYTGLIPRVVKVAPACAIMVSTFEYSKSFFESRNYMNFKLSQVKSTINQRKDK</sequence>
<keyword evidence="7 12" id="KW-1133">Transmembrane helix</keyword>
<dbReference type="GO" id="GO:0005743">
    <property type="term" value="C:mitochondrial inner membrane"/>
    <property type="evidence" value="ECO:0007669"/>
    <property type="project" value="UniProtKB-SubCell"/>
</dbReference>
<keyword evidence="5" id="KW-0677">Repeat</keyword>
<dbReference type="GO" id="GO:1990542">
    <property type="term" value="P:mitochondrial transmembrane transport"/>
    <property type="evidence" value="ECO:0007669"/>
    <property type="project" value="InterPro"/>
</dbReference>
<reference evidence="13 14" key="1">
    <citation type="journal article" date="2017" name="Gigascience">
        <title>Genome sequence of the small brown planthopper, Laodelphax striatellus.</title>
        <authorList>
            <person name="Zhu J."/>
            <person name="Jiang F."/>
            <person name="Wang X."/>
            <person name="Yang P."/>
            <person name="Bao Y."/>
            <person name="Zhao W."/>
            <person name="Wang W."/>
            <person name="Lu H."/>
            <person name="Wang Q."/>
            <person name="Cui N."/>
            <person name="Li J."/>
            <person name="Chen X."/>
            <person name="Luo L."/>
            <person name="Yu J."/>
            <person name="Kang L."/>
            <person name="Cui F."/>
        </authorList>
    </citation>
    <scope>NUCLEOTIDE SEQUENCE [LARGE SCALE GENOMIC DNA]</scope>
    <source>
        <strain evidence="13">Lst14</strain>
    </source>
</reference>
<keyword evidence="14" id="KW-1185">Reference proteome</keyword>
<dbReference type="STRING" id="195883.A0A482XKW2"/>
<dbReference type="FunCoup" id="A0A482XKW2">
    <property type="interactions" value="1731"/>
</dbReference>
<feature type="repeat" description="Solcar" evidence="10">
    <location>
        <begin position="240"/>
        <end position="331"/>
    </location>
</feature>
<dbReference type="InterPro" id="IPR018108">
    <property type="entry name" value="MCP_transmembrane"/>
</dbReference>
<keyword evidence="4 10" id="KW-0812">Transmembrane</keyword>
<name>A0A482XKW2_LAOST</name>
<feature type="repeat" description="Solcar" evidence="10">
    <location>
        <begin position="149"/>
        <end position="233"/>
    </location>
</feature>
<comment type="similarity">
    <text evidence="2 11">Belongs to the mitochondrial carrier (TC 2.A.29) family.</text>
</comment>
<gene>
    <name evidence="13" type="ORF">LSTR_LSTR011544</name>
</gene>
<evidence type="ECO:0000256" key="7">
    <source>
        <dbReference type="ARBA" id="ARBA00022989"/>
    </source>
</evidence>
<dbReference type="InterPro" id="IPR045315">
    <property type="entry name" value="Mtm1-like"/>
</dbReference>
<dbReference type="Gene3D" id="1.50.40.10">
    <property type="entry name" value="Mitochondrial carrier domain"/>
    <property type="match status" value="2"/>
</dbReference>
<keyword evidence="8" id="KW-0496">Mitochondrion</keyword>
<feature type="transmembrane region" description="Helical" evidence="12">
    <location>
        <begin position="232"/>
        <end position="251"/>
    </location>
</feature>
<proteinExistence type="inferred from homology"/>
<dbReference type="AlphaFoldDB" id="A0A482XKW2"/>
<keyword evidence="3 11" id="KW-0813">Transport</keyword>
<evidence type="ECO:0000256" key="9">
    <source>
        <dbReference type="ARBA" id="ARBA00023136"/>
    </source>
</evidence>
<dbReference type="Pfam" id="PF00153">
    <property type="entry name" value="Mito_carr"/>
    <property type="match status" value="3"/>
</dbReference>
<evidence type="ECO:0000256" key="11">
    <source>
        <dbReference type="RuleBase" id="RU000488"/>
    </source>
</evidence>
<keyword evidence="6" id="KW-0999">Mitochondrion inner membrane</keyword>
<keyword evidence="9 10" id="KW-0472">Membrane</keyword>
<protein>
    <recommendedName>
        <fullName evidence="15">Solute carrier family 25 member 40</fullName>
    </recommendedName>
</protein>
<feature type="transmembrane region" description="Helical" evidence="12">
    <location>
        <begin position="99"/>
        <end position="121"/>
    </location>
</feature>
<evidence type="ECO:0000256" key="6">
    <source>
        <dbReference type="ARBA" id="ARBA00022792"/>
    </source>
</evidence>
<comment type="caution">
    <text evidence="13">The sequence shown here is derived from an EMBL/GenBank/DDBJ whole genome shotgun (WGS) entry which is preliminary data.</text>
</comment>
<feature type="repeat" description="Solcar" evidence="10">
    <location>
        <begin position="17"/>
        <end position="129"/>
    </location>
</feature>
<comment type="subcellular location">
    <subcellularLocation>
        <location evidence="1">Mitochondrion inner membrane</location>
        <topology evidence="1">Multi-pass membrane protein</topology>
    </subcellularLocation>
</comment>
<dbReference type="PROSITE" id="PS50920">
    <property type="entry name" value="SOLCAR"/>
    <property type="match status" value="3"/>
</dbReference>
<evidence type="ECO:0000256" key="3">
    <source>
        <dbReference type="ARBA" id="ARBA00022448"/>
    </source>
</evidence>
<dbReference type="SUPFAM" id="SSF103506">
    <property type="entry name" value="Mitochondrial carrier"/>
    <property type="match status" value="1"/>
</dbReference>
<evidence type="ECO:0000256" key="10">
    <source>
        <dbReference type="PROSITE-ProRule" id="PRU00282"/>
    </source>
</evidence>
<evidence type="ECO:0000256" key="5">
    <source>
        <dbReference type="ARBA" id="ARBA00022737"/>
    </source>
</evidence>
<dbReference type="InParanoid" id="A0A482XKW2"/>
<evidence type="ECO:0008006" key="15">
    <source>
        <dbReference type="Google" id="ProtNLM"/>
    </source>
</evidence>
<evidence type="ECO:0000256" key="12">
    <source>
        <dbReference type="SAM" id="Phobius"/>
    </source>
</evidence>
<organism evidence="13 14">
    <name type="scientific">Laodelphax striatellus</name>
    <name type="common">Small brown planthopper</name>
    <name type="synonym">Delphax striatella</name>
    <dbReference type="NCBI Taxonomy" id="195883"/>
    <lineage>
        <taxon>Eukaryota</taxon>
        <taxon>Metazoa</taxon>
        <taxon>Ecdysozoa</taxon>
        <taxon>Arthropoda</taxon>
        <taxon>Hexapoda</taxon>
        <taxon>Insecta</taxon>
        <taxon>Pterygota</taxon>
        <taxon>Neoptera</taxon>
        <taxon>Paraneoptera</taxon>
        <taxon>Hemiptera</taxon>
        <taxon>Auchenorrhyncha</taxon>
        <taxon>Fulgoroidea</taxon>
        <taxon>Delphacidae</taxon>
        <taxon>Criomorphinae</taxon>
        <taxon>Laodelphax</taxon>
    </lineage>
</organism>